<gene>
    <name evidence="2" type="ORF">BSL78_25181</name>
</gene>
<evidence type="ECO:0000256" key="1">
    <source>
        <dbReference type="SAM" id="SignalP"/>
    </source>
</evidence>
<dbReference type="AlphaFoldDB" id="A0A2G8JQJ3"/>
<evidence type="ECO:0000313" key="3">
    <source>
        <dbReference type="Proteomes" id="UP000230750"/>
    </source>
</evidence>
<protein>
    <submittedName>
        <fullName evidence="2">Uncharacterized protein</fullName>
    </submittedName>
</protein>
<dbReference type="Proteomes" id="UP000230750">
    <property type="component" value="Unassembled WGS sequence"/>
</dbReference>
<keyword evidence="1" id="KW-0732">Signal</keyword>
<feature type="chain" id="PRO_5013883265" evidence="1">
    <location>
        <begin position="22"/>
        <end position="174"/>
    </location>
</feature>
<dbReference type="EMBL" id="MRZV01001422">
    <property type="protein sequence ID" value="PIK37980.1"/>
    <property type="molecule type" value="Genomic_DNA"/>
</dbReference>
<comment type="caution">
    <text evidence="2">The sequence shown here is derived from an EMBL/GenBank/DDBJ whole genome shotgun (WGS) entry which is preliminary data.</text>
</comment>
<evidence type="ECO:0000313" key="2">
    <source>
        <dbReference type="EMBL" id="PIK37980.1"/>
    </source>
</evidence>
<keyword evidence="3" id="KW-1185">Reference proteome</keyword>
<reference evidence="2 3" key="1">
    <citation type="journal article" date="2017" name="PLoS Biol.">
        <title>The sea cucumber genome provides insights into morphological evolution and visceral regeneration.</title>
        <authorList>
            <person name="Zhang X."/>
            <person name="Sun L."/>
            <person name="Yuan J."/>
            <person name="Sun Y."/>
            <person name="Gao Y."/>
            <person name="Zhang L."/>
            <person name="Li S."/>
            <person name="Dai H."/>
            <person name="Hamel J.F."/>
            <person name="Liu C."/>
            <person name="Yu Y."/>
            <person name="Liu S."/>
            <person name="Lin W."/>
            <person name="Guo K."/>
            <person name="Jin S."/>
            <person name="Xu P."/>
            <person name="Storey K.B."/>
            <person name="Huan P."/>
            <person name="Zhang T."/>
            <person name="Zhou Y."/>
            <person name="Zhang J."/>
            <person name="Lin C."/>
            <person name="Li X."/>
            <person name="Xing L."/>
            <person name="Huo D."/>
            <person name="Sun M."/>
            <person name="Wang L."/>
            <person name="Mercier A."/>
            <person name="Li F."/>
            <person name="Yang H."/>
            <person name="Xiang J."/>
        </authorList>
    </citation>
    <scope>NUCLEOTIDE SEQUENCE [LARGE SCALE GENOMIC DNA]</scope>
    <source>
        <strain evidence="2">Shaxun</strain>
        <tissue evidence="2">Muscle</tissue>
    </source>
</reference>
<accession>A0A2G8JQJ3</accession>
<proteinExistence type="predicted"/>
<name>A0A2G8JQJ3_STIJA</name>
<organism evidence="2 3">
    <name type="scientific">Stichopus japonicus</name>
    <name type="common">Sea cucumber</name>
    <dbReference type="NCBI Taxonomy" id="307972"/>
    <lineage>
        <taxon>Eukaryota</taxon>
        <taxon>Metazoa</taxon>
        <taxon>Echinodermata</taxon>
        <taxon>Eleutherozoa</taxon>
        <taxon>Echinozoa</taxon>
        <taxon>Holothuroidea</taxon>
        <taxon>Aspidochirotacea</taxon>
        <taxon>Aspidochirotida</taxon>
        <taxon>Stichopodidae</taxon>
        <taxon>Apostichopus</taxon>
    </lineage>
</organism>
<sequence length="174" mass="20443">MQSPTAFKLKALLALYYLVTATMIKPIDNPLMANDTYIYDHAMFAGVTHVDPDLSQSRFVVYDGNVTLTDRCDDDPACHLTLHDNEENKTLLDHILASSDILCYFVDISFYLIVRKYNFGFLTLATMTLRYNFGRIYEWIVVKRSPQPCRRRRTSRRRLYRAERRDVTVHYYPP</sequence>
<feature type="signal peptide" evidence="1">
    <location>
        <begin position="1"/>
        <end position="21"/>
    </location>
</feature>